<feature type="transmembrane region" description="Helical" evidence="1">
    <location>
        <begin position="540"/>
        <end position="560"/>
    </location>
</feature>
<dbReference type="AlphaFoldDB" id="A0A9J6ZJT5"/>
<feature type="transmembrane region" description="Helical" evidence="1">
    <location>
        <begin position="413"/>
        <end position="433"/>
    </location>
</feature>
<evidence type="ECO:0000313" key="2">
    <source>
        <dbReference type="EMBL" id="URN96072.1"/>
    </source>
</evidence>
<keyword evidence="1" id="KW-0472">Membrane</keyword>
<feature type="transmembrane region" description="Helical" evidence="1">
    <location>
        <begin position="507"/>
        <end position="528"/>
    </location>
</feature>
<evidence type="ECO:0000313" key="3">
    <source>
        <dbReference type="Proteomes" id="UP001056756"/>
    </source>
</evidence>
<feature type="transmembrane region" description="Helical" evidence="1">
    <location>
        <begin position="653"/>
        <end position="674"/>
    </location>
</feature>
<accession>A0A9J6ZJT5</accession>
<dbReference type="EMBL" id="CP097899">
    <property type="protein sequence ID" value="URN96072.1"/>
    <property type="molecule type" value="Genomic_DNA"/>
</dbReference>
<protein>
    <submittedName>
        <fullName evidence="2">DUF5693 family protein</fullName>
    </submittedName>
</protein>
<reference evidence="2" key="1">
    <citation type="submission" date="2022-05" db="EMBL/GenBank/DDBJ databases">
        <title>Novel bacterial taxa in a minimal lignocellulolytic consortium and its capacity to transform plastics disclosed by genome-resolved metagenomics.</title>
        <authorList>
            <person name="Rodriguez C.A.D."/>
            <person name="Diaz-Garcia L."/>
            <person name="Herrera K."/>
            <person name="Tarazona N.A."/>
            <person name="Sproer C."/>
            <person name="Overmann J."/>
            <person name="Jimenez D.J."/>
        </authorList>
    </citation>
    <scope>NUCLEOTIDE SEQUENCE</scope>
    <source>
        <strain evidence="2">MAG5</strain>
    </source>
</reference>
<proteinExistence type="predicted"/>
<keyword evidence="1" id="KW-0812">Transmembrane</keyword>
<dbReference type="Proteomes" id="UP001056756">
    <property type="component" value="Chromosome"/>
</dbReference>
<feature type="transmembrane region" description="Helical" evidence="1">
    <location>
        <begin position="581"/>
        <end position="600"/>
    </location>
</feature>
<feature type="transmembrane region" description="Helical" evidence="1">
    <location>
        <begin position="387"/>
        <end position="408"/>
    </location>
</feature>
<gene>
    <name evidence="2" type="ORF">NAG76_07540</name>
</gene>
<feature type="transmembrane region" description="Helical" evidence="1">
    <location>
        <begin position="28"/>
        <end position="47"/>
    </location>
</feature>
<feature type="transmembrane region" description="Helical" evidence="1">
    <location>
        <begin position="686"/>
        <end position="706"/>
    </location>
</feature>
<organism evidence="2 3">
    <name type="scientific">Candidatus Pristimantibacillus lignocellulolyticus</name>
    <dbReference type="NCBI Taxonomy" id="2994561"/>
    <lineage>
        <taxon>Bacteria</taxon>
        <taxon>Bacillati</taxon>
        <taxon>Bacillota</taxon>
        <taxon>Bacilli</taxon>
        <taxon>Bacillales</taxon>
        <taxon>Paenibacillaceae</taxon>
        <taxon>Candidatus Pristimantibacillus</taxon>
    </lineage>
</organism>
<feature type="transmembrane region" description="Helical" evidence="1">
    <location>
        <begin position="439"/>
        <end position="459"/>
    </location>
</feature>
<name>A0A9J6ZJT5_9BACL</name>
<dbReference type="KEGG" id="plig:NAG76_07540"/>
<evidence type="ECO:0000256" key="1">
    <source>
        <dbReference type="SAM" id="Phobius"/>
    </source>
</evidence>
<dbReference type="InterPro" id="IPR043748">
    <property type="entry name" value="DUF5693"/>
</dbReference>
<dbReference type="Pfam" id="PF18949">
    <property type="entry name" value="DUF5693"/>
    <property type="match status" value="1"/>
</dbReference>
<sequence>MFCSMMVPQKERAFVRTLWQRFNRQAKLCLWVITLIGVIAAIPLSFLRVEMEHSSDTVEYVFDYRDLEEIANYQLDFTKYMDEQLASLKTAGVNSMSLYESSLKDLMQSGRLVYYSEKEMATLRGEVLDTNVNHTYVLFSSEQAATEITPIIEREFERQGVNVTKYEFKGKSGLIIDEAVNAATLKTLDFDPMTIDKLVGMGFNIVARFSDRIQPFDVKWAEEQLARLSEHGVTRIIFDGSKVKGATDQAEFKSLTQYAALLKKYNMGVSIIENLKAPQEGLNTLAYGTNYNIVRVYSLSPDDSFTMTAEGMTDRFLLAAKDRNIRVFFLNVGIKSNGNTGVLESSVEKLVTELAGEEGVIAQLDANGYPSGIAEAFAYENPTWVKYARMIVVLGAIAIITLLISTFIPGSQIIVFLLGLIGSAGLFVLNSSLLEQGLALGAAISGPTLGVIWIMNRIYARTIGERRMVGGNEWTLGGTTPIHDGSLEQHKWIFPDMAITRRLGLALNWFVVGTCITLCSVPLVFGLLHNITYRLVIEQFRGVSALHIGPIVLVAIYVFLYQGNGAKGVLSRLWKILVKPITLLWVIVALVLAAIGLYYLSRTGNGGQVSGIEMIVRRWLESSVGVRPRFKEFMLGHPPMLLGLFLALRYRSAWLLIIVGTLGQLTMVSTFTHIHTPLLISIIRTGLGLGVGIIFGLILIGIWIVLEGVWRKWVWPPIRQRLEL</sequence>
<keyword evidence="1" id="KW-1133">Transmembrane helix</keyword>